<dbReference type="InterPro" id="IPR013099">
    <property type="entry name" value="K_chnl_dom"/>
</dbReference>
<organism evidence="5 6">
    <name type="scientific">Sphingomonas psychrolutea</name>
    <dbReference type="NCBI Taxonomy" id="1259676"/>
    <lineage>
        <taxon>Bacteria</taxon>
        <taxon>Pseudomonadati</taxon>
        <taxon>Pseudomonadota</taxon>
        <taxon>Alphaproteobacteria</taxon>
        <taxon>Sphingomonadales</taxon>
        <taxon>Sphingomonadaceae</taxon>
        <taxon>Sphingomonas</taxon>
    </lineage>
</organism>
<keyword evidence="2" id="KW-0812">Transmembrane</keyword>
<dbReference type="Proteomes" id="UP000618591">
    <property type="component" value="Unassembled WGS sequence"/>
</dbReference>
<dbReference type="PANTHER" id="PTHR43833:SF9">
    <property type="entry name" value="POTASSIUM CHANNEL PROTEIN YUGO-RELATED"/>
    <property type="match status" value="1"/>
</dbReference>
<evidence type="ECO:0008006" key="7">
    <source>
        <dbReference type="Google" id="ProtNLM"/>
    </source>
</evidence>
<dbReference type="InterPro" id="IPR036291">
    <property type="entry name" value="NAD(P)-bd_dom_sf"/>
</dbReference>
<feature type="domain" description="RCK N-terminal" evidence="3">
    <location>
        <begin position="119"/>
        <end position="236"/>
    </location>
</feature>
<dbReference type="PANTHER" id="PTHR43833">
    <property type="entry name" value="POTASSIUM CHANNEL PROTEIN 2-RELATED-RELATED"/>
    <property type="match status" value="1"/>
</dbReference>
<comment type="subcellular location">
    <subcellularLocation>
        <location evidence="1">Cell membrane</location>
        <topology evidence="1">Multi-pass membrane protein</topology>
    </subcellularLocation>
</comment>
<evidence type="ECO:0000313" key="5">
    <source>
        <dbReference type="EMBL" id="GGA50030.1"/>
    </source>
</evidence>
<dbReference type="InterPro" id="IPR006037">
    <property type="entry name" value="RCK_C"/>
</dbReference>
<protein>
    <recommendedName>
        <fullName evidence="7">Potassium channel protein</fullName>
    </recommendedName>
</protein>
<dbReference type="RefSeq" id="WP_188447256.1">
    <property type="nucleotide sequence ID" value="NZ_BMDW01000011.1"/>
</dbReference>
<proteinExistence type="predicted"/>
<feature type="transmembrane region" description="Helical" evidence="2">
    <location>
        <begin position="78"/>
        <end position="102"/>
    </location>
</feature>
<evidence type="ECO:0000259" key="3">
    <source>
        <dbReference type="PROSITE" id="PS51201"/>
    </source>
</evidence>
<dbReference type="Pfam" id="PF07885">
    <property type="entry name" value="Ion_trans_2"/>
    <property type="match status" value="1"/>
</dbReference>
<dbReference type="EMBL" id="BMDW01000011">
    <property type="protein sequence ID" value="GGA50030.1"/>
    <property type="molecule type" value="Genomic_DNA"/>
</dbReference>
<keyword evidence="2" id="KW-0472">Membrane</keyword>
<dbReference type="PROSITE" id="PS51202">
    <property type="entry name" value="RCK_C"/>
    <property type="match status" value="1"/>
</dbReference>
<dbReference type="Gene3D" id="1.10.287.70">
    <property type="match status" value="1"/>
</dbReference>
<dbReference type="PROSITE" id="PS51201">
    <property type="entry name" value="RCK_N"/>
    <property type="match status" value="1"/>
</dbReference>
<dbReference type="InterPro" id="IPR050721">
    <property type="entry name" value="Trk_Ktr_HKT_K-transport"/>
</dbReference>
<comment type="caution">
    <text evidence="5">The sequence shown here is derived from an EMBL/GenBank/DDBJ whole genome shotgun (WGS) entry which is preliminary data.</text>
</comment>
<dbReference type="SUPFAM" id="SSF81324">
    <property type="entry name" value="Voltage-gated potassium channels"/>
    <property type="match status" value="1"/>
</dbReference>
<dbReference type="InterPro" id="IPR003148">
    <property type="entry name" value="RCK_N"/>
</dbReference>
<keyword evidence="2" id="KW-1133">Transmembrane helix</keyword>
<gene>
    <name evidence="5" type="ORF">GCM10011395_20430</name>
</gene>
<dbReference type="SUPFAM" id="SSF51735">
    <property type="entry name" value="NAD(P)-binding Rossmann-fold domains"/>
    <property type="match status" value="1"/>
</dbReference>
<dbReference type="InterPro" id="IPR036721">
    <property type="entry name" value="RCK_C_sf"/>
</dbReference>
<sequence length="359" mass="38288">MRTFLTDTESVLGSPLRNLASIVAFVLTVVVVATLAYMAAGWSFTDASYMVVLTVYTVGYGEVRAIDTPYLHAVTMGTMILGCTGMILLTGALVQFFTVIQLKQILGANRMHARIEKLTGHVIVCGFGRIGLMLARDLACAGTPLVVVERGPERLAEAEAAGYLCIAGDATEEDVLLAAGIDRARVLATVLPDDAANVFITLSARNLNPALEIIARGEAPTTERKLLRAGADKVVLPTHIGAERIARMILYPASGALSSADAVVRARNDLGELGLDLELVVAEPGTAMANLSVGDAERLAAGAFFIVQIKRGDTRLTRPPSDERILAGDEVMVLVRDAGTVARKLFTNKVELRVGRNRF</sequence>
<dbReference type="Pfam" id="PF02254">
    <property type="entry name" value="TrkA_N"/>
    <property type="match status" value="1"/>
</dbReference>
<name>A0ABQ1GU96_9SPHN</name>
<keyword evidence="6" id="KW-1185">Reference proteome</keyword>
<evidence type="ECO:0000259" key="4">
    <source>
        <dbReference type="PROSITE" id="PS51202"/>
    </source>
</evidence>
<feature type="domain" description="RCK C-terminal" evidence="4">
    <location>
        <begin position="265"/>
        <end position="349"/>
    </location>
</feature>
<dbReference type="Gene3D" id="3.40.50.720">
    <property type="entry name" value="NAD(P)-binding Rossmann-like Domain"/>
    <property type="match status" value="1"/>
</dbReference>
<evidence type="ECO:0000313" key="6">
    <source>
        <dbReference type="Proteomes" id="UP000618591"/>
    </source>
</evidence>
<reference evidence="6" key="1">
    <citation type="journal article" date="2019" name="Int. J. Syst. Evol. Microbiol.">
        <title>The Global Catalogue of Microorganisms (GCM) 10K type strain sequencing project: providing services to taxonomists for standard genome sequencing and annotation.</title>
        <authorList>
            <consortium name="The Broad Institute Genomics Platform"/>
            <consortium name="The Broad Institute Genome Sequencing Center for Infectious Disease"/>
            <person name="Wu L."/>
            <person name="Ma J."/>
        </authorList>
    </citation>
    <scope>NUCLEOTIDE SEQUENCE [LARGE SCALE GENOMIC DNA]</scope>
    <source>
        <strain evidence="6">CGMCC 1.10106</strain>
    </source>
</reference>
<accession>A0ABQ1GU96</accession>
<feature type="transmembrane region" description="Helical" evidence="2">
    <location>
        <begin position="20"/>
        <end position="40"/>
    </location>
</feature>
<dbReference type="SUPFAM" id="SSF116726">
    <property type="entry name" value="TrkA C-terminal domain-like"/>
    <property type="match status" value="1"/>
</dbReference>
<evidence type="ECO:0000256" key="1">
    <source>
        <dbReference type="ARBA" id="ARBA00004651"/>
    </source>
</evidence>
<evidence type="ECO:0000256" key="2">
    <source>
        <dbReference type="SAM" id="Phobius"/>
    </source>
</evidence>